<dbReference type="KEGG" id="blq:L21SP5_01921"/>
<feature type="region of interest" description="Disordered" evidence="1">
    <location>
        <begin position="31"/>
        <end position="71"/>
    </location>
</feature>
<proteinExistence type="predicted"/>
<evidence type="ECO:0000313" key="3">
    <source>
        <dbReference type="Proteomes" id="UP000064893"/>
    </source>
</evidence>
<dbReference type="STRING" id="1307839.L21SP5_01921"/>
<dbReference type="Proteomes" id="UP000064893">
    <property type="component" value="Chromosome"/>
</dbReference>
<feature type="compositionally biased region" description="Polar residues" evidence="1">
    <location>
        <begin position="44"/>
        <end position="56"/>
    </location>
</feature>
<dbReference type="PATRIC" id="fig|1307839.3.peg.2028"/>
<accession>A0A0S2HZR1</accession>
<organism evidence="2 3">
    <name type="scientific">Salinivirga cyanobacteriivorans</name>
    <dbReference type="NCBI Taxonomy" id="1307839"/>
    <lineage>
        <taxon>Bacteria</taxon>
        <taxon>Pseudomonadati</taxon>
        <taxon>Bacteroidota</taxon>
        <taxon>Bacteroidia</taxon>
        <taxon>Bacteroidales</taxon>
        <taxon>Salinivirgaceae</taxon>
        <taxon>Salinivirga</taxon>
    </lineage>
</organism>
<dbReference type="RefSeq" id="WP_057953008.1">
    <property type="nucleotide sequence ID" value="NZ_CP013118.1"/>
</dbReference>
<protein>
    <submittedName>
        <fullName evidence="2">Molybdenum carrier</fullName>
    </submittedName>
</protein>
<gene>
    <name evidence="2" type="ORF">L21SP5_01921</name>
</gene>
<dbReference type="AlphaFoldDB" id="A0A0S2HZR1"/>
<evidence type="ECO:0000313" key="2">
    <source>
        <dbReference type="EMBL" id="ALO15560.1"/>
    </source>
</evidence>
<evidence type="ECO:0000256" key="1">
    <source>
        <dbReference type="SAM" id="MobiDB-lite"/>
    </source>
</evidence>
<dbReference type="Pfam" id="PF12694">
    <property type="entry name" value="cpYpsA"/>
    <property type="match status" value="1"/>
</dbReference>
<name>A0A0S2HZR1_9BACT</name>
<dbReference type="OrthoDB" id="283616at2"/>
<dbReference type="Gene3D" id="3.40.50.450">
    <property type="match status" value="1"/>
</dbReference>
<sequence length="166" mass="18366">MKHLKKILSGGQTGVDQGALKAAVDANFPYGGWCPPDESDETGAKTQFKLQPTPESSGELAPDVPRSQRTEWNVRDADATLVLSSKDLIKDAGTQFTIQAANHFNKPLLPLAIEDPEKDRKLKEWLLKHNVEVLNIAGPPRSVAPRLEKLCYEWLVSFFSELQSAN</sequence>
<dbReference type="EMBL" id="CP013118">
    <property type="protein sequence ID" value="ALO15560.1"/>
    <property type="molecule type" value="Genomic_DNA"/>
</dbReference>
<dbReference type="InterPro" id="IPR024755">
    <property type="entry name" value="cpYpsA"/>
</dbReference>
<keyword evidence="3" id="KW-1185">Reference proteome</keyword>
<reference evidence="2 3" key="1">
    <citation type="submission" date="2015-11" db="EMBL/GenBank/DDBJ databases">
        <title>Description and complete genome sequence of a novel strain predominating in hypersaline microbial mats and representing a new family of the Bacteriodetes phylum.</title>
        <authorList>
            <person name="Spring S."/>
            <person name="Bunk B."/>
            <person name="Sproer C."/>
            <person name="Klenk H.-P."/>
        </authorList>
    </citation>
    <scope>NUCLEOTIDE SEQUENCE [LARGE SCALE GENOMIC DNA]</scope>
    <source>
        <strain evidence="2 3">L21-Spi-D4</strain>
    </source>
</reference>